<proteinExistence type="inferred from homology"/>
<dbReference type="GO" id="GO:0000271">
    <property type="term" value="P:polysaccharide biosynthetic process"/>
    <property type="evidence" value="ECO:0007669"/>
    <property type="project" value="UniProtKB-KW"/>
</dbReference>
<protein>
    <submittedName>
        <fullName evidence="9">Stealth conserved region 3 domain-containing protein</fullName>
    </submittedName>
</protein>
<dbReference type="Proteomes" id="UP001146067">
    <property type="component" value="Unassembled WGS sequence"/>
</dbReference>
<evidence type="ECO:0000259" key="8">
    <source>
        <dbReference type="Pfam" id="PF17103"/>
    </source>
</evidence>
<gene>
    <name evidence="9" type="ORF">O1R50_01195</name>
</gene>
<evidence type="ECO:0000259" key="5">
    <source>
        <dbReference type="Pfam" id="PF11380"/>
    </source>
</evidence>
<dbReference type="Pfam" id="PF17102">
    <property type="entry name" value="Stealth_CR3"/>
    <property type="match status" value="1"/>
</dbReference>
<feature type="domain" description="Stealth protein CR4 conserved region 4" evidence="8">
    <location>
        <begin position="885"/>
        <end position="929"/>
    </location>
</feature>
<dbReference type="SUPFAM" id="SSF53756">
    <property type="entry name" value="UDP-Glycosyltransferase/glycogen phosphorylase"/>
    <property type="match status" value="1"/>
</dbReference>
<dbReference type="GO" id="GO:0016757">
    <property type="term" value="F:glycosyltransferase activity"/>
    <property type="evidence" value="ECO:0007669"/>
    <property type="project" value="InterPro"/>
</dbReference>
<feature type="domain" description="Stealth protein CR3 conserved region 3" evidence="7">
    <location>
        <begin position="809"/>
        <end position="855"/>
    </location>
</feature>
<dbReference type="EMBL" id="JAPZVP010000001">
    <property type="protein sequence ID" value="MDA1358222.1"/>
    <property type="molecule type" value="Genomic_DNA"/>
</dbReference>
<evidence type="ECO:0000313" key="9">
    <source>
        <dbReference type="EMBL" id="MDA1358222.1"/>
    </source>
</evidence>
<evidence type="ECO:0000256" key="1">
    <source>
        <dbReference type="ARBA" id="ARBA00007583"/>
    </source>
</evidence>
<dbReference type="Pfam" id="PF17101">
    <property type="entry name" value="Stealth_CR1"/>
    <property type="match status" value="1"/>
</dbReference>
<dbReference type="InterPro" id="IPR031356">
    <property type="entry name" value="Stealth_CR4"/>
</dbReference>
<evidence type="ECO:0000256" key="2">
    <source>
        <dbReference type="ARBA" id="ARBA00022679"/>
    </source>
</evidence>
<evidence type="ECO:0000259" key="6">
    <source>
        <dbReference type="Pfam" id="PF17101"/>
    </source>
</evidence>
<keyword evidence="3" id="KW-0270">Exopolysaccharide synthesis</keyword>
<dbReference type="InterPro" id="IPR031357">
    <property type="entry name" value="Stealth_CR3"/>
</dbReference>
<keyword evidence="2" id="KW-0808">Transferase</keyword>
<organism evidence="9 10">
    <name type="scientific">Glycomyces luteolus</name>
    <dbReference type="NCBI Taxonomy" id="2670330"/>
    <lineage>
        <taxon>Bacteria</taxon>
        <taxon>Bacillati</taxon>
        <taxon>Actinomycetota</taxon>
        <taxon>Actinomycetes</taxon>
        <taxon>Glycomycetales</taxon>
        <taxon>Glycomycetaceae</taxon>
        <taxon>Glycomyces</taxon>
    </lineage>
</organism>
<feature type="domain" description="Stealth protein CR1 conserved region 1" evidence="6">
    <location>
        <begin position="623"/>
        <end position="648"/>
    </location>
</feature>
<dbReference type="PANTHER" id="PTHR24045">
    <property type="match status" value="1"/>
</dbReference>
<dbReference type="Pfam" id="PF00534">
    <property type="entry name" value="Glycos_transf_1"/>
    <property type="match status" value="1"/>
</dbReference>
<dbReference type="Pfam" id="PF17103">
    <property type="entry name" value="Stealth_CR4"/>
    <property type="match status" value="1"/>
</dbReference>
<evidence type="ECO:0000313" key="10">
    <source>
        <dbReference type="Proteomes" id="UP001146067"/>
    </source>
</evidence>
<dbReference type="Pfam" id="PF11380">
    <property type="entry name" value="Stealth_CR2"/>
    <property type="match status" value="1"/>
</dbReference>
<dbReference type="AlphaFoldDB" id="A0A9X3P4N3"/>
<dbReference type="InterPro" id="IPR001296">
    <property type="entry name" value="Glyco_trans_1"/>
</dbReference>
<dbReference type="RefSeq" id="WP_270108007.1">
    <property type="nucleotide sequence ID" value="NZ_JAPZVP010000001.1"/>
</dbReference>
<comment type="caution">
    <text evidence="9">The sequence shown here is derived from an EMBL/GenBank/DDBJ whole genome shotgun (WGS) entry which is preliminary data.</text>
</comment>
<feature type="domain" description="Stealth protein CR2 conserved region 2" evidence="5">
    <location>
        <begin position="659"/>
        <end position="764"/>
    </location>
</feature>
<dbReference type="Gene3D" id="3.40.50.2000">
    <property type="entry name" value="Glycogen Phosphorylase B"/>
    <property type="match status" value="2"/>
</dbReference>
<sequence length="930" mass="102814">MKVTFVLRNADELGGTELATFTLASQLADHYEVEVLSVFRTRDEPFFPIGSRIRVDYLVDSRGPTPRPLWTSTLDDVAAALGTVPSELVREEWEYGWSRLTDLAFEAALPGRDSDVVISTSPPIMALIARHAASRAVTLHAEHRPSQLRGPTGMPLLRYASRLDGLVVLTDRTKDWFAESLGEAAPVLAAIPNAAPEGFVPQSGLDTRTIVTARRLVPDKRVADVIEAFALLREDFPDWRLRILGDGPERRKLGRLVTERGLESSVELLGATRDMAAQWARASLNVLTSEHGEAFPLVFLEAAAAGVPSVSYDILTGPAEIIRHDVDGLLVAKDDIEGLAAAMADLMGDPERLARFGAAAKEGLDRFSAAKVVEQWRALLEPLVAAADSPERSAARQRRMAAQARDSGLVFSRAAPANLGTLGAVDRDLEAALEQRRADLVRVDGTLMRIEDVMPETLTGRVVSWADRALREAGVPFVGLRHDGTHARLAVDRRLRREAIEAVAAAAAGEPVYAEVFSTAARERDGILLARQLTGDEQLAAVRVFTPTATRSGTVRFGASFGCDIEFWPESQDGPGFTTPRQPTAYGRLLPILEPDDAMELFGVRVPTLAMFNRRLADDVDVPVDVVYTWVDGADPAWRERRDRYAPGSSDQVDGAETRYRSRDELRYSLRSLEMFLPWVRHVHLVTDGQVPDWLDASAGGLTVVDHRELFADPSVLPVFNSHAIETQLHRVPGLSEHFLYFNDDVFIGKRLSPKRFFDEAGRTRFFPSPTRVPFPGEEPDDPYFGASRNNQRLLADRFGVTVTHGFLHTPHALRRSVLEELAGEFPAEFAKTMGSRFRSMEDLSVAASLAHHYGRARGYAVASTMGCEYVNSAEPAHHQLLTRLLQLRHRDAFCIADGEGEVPPAEQQRVVRTFLEAYFPIPSRWERRG</sequence>
<keyword evidence="10" id="KW-1185">Reference proteome</keyword>
<dbReference type="GO" id="GO:0016772">
    <property type="term" value="F:transferase activity, transferring phosphorus-containing groups"/>
    <property type="evidence" value="ECO:0007669"/>
    <property type="project" value="InterPro"/>
</dbReference>
<dbReference type="PANTHER" id="PTHR24045:SF0">
    <property type="entry name" value="N-ACETYLGLUCOSAMINE-1-PHOSPHOTRANSFERASE SUBUNITS ALPHA_BETA"/>
    <property type="match status" value="1"/>
</dbReference>
<dbReference type="CDD" id="cd03820">
    <property type="entry name" value="GT4_AmsD-like"/>
    <property type="match status" value="1"/>
</dbReference>
<dbReference type="InterPro" id="IPR021520">
    <property type="entry name" value="Stealth_CR2"/>
</dbReference>
<accession>A0A9X3P4N3</accession>
<evidence type="ECO:0000259" key="7">
    <source>
        <dbReference type="Pfam" id="PF17102"/>
    </source>
</evidence>
<evidence type="ECO:0000259" key="4">
    <source>
        <dbReference type="Pfam" id="PF00534"/>
    </source>
</evidence>
<reference evidence="9" key="1">
    <citation type="submission" date="2022-12" db="EMBL/GenBank/DDBJ databases">
        <title>Gycomyces niveus sp.nov.,a novel actinomycete isolated from soil in Shouguan.</title>
        <authorList>
            <person name="Yang X."/>
        </authorList>
    </citation>
    <scope>NUCLEOTIDE SEQUENCE</scope>
    <source>
        <strain evidence="9">NEAU-A15</strain>
    </source>
</reference>
<dbReference type="InterPro" id="IPR047141">
    <property type="entry name" value="Stealth"/>
</dbReference>
<feature type="domain" description="Glycosyl transferase family 1" evidence="4">
    <location>
        <begin position="206"/>
        <end position="362"/>
    </location>
</feature>
<comment type="similarity">
    <text evidence="1">Belongs to the stealth family.</text>
</comment>
<name>A0A9X3P4N3_9ACTN</name>
<evidence type="ECO:0000256" key="3">
    <source>
        <dbReference type="ARBA" id="ARBA00023169"/>
    </source>
</evidence>
<dbReference type="InterPro" id="IPR031358">
    <property type="entry name" value="Stealth_CR1"/>
</dbReference>